<feature type="binding site" evidence="11">
    <location>
        <position position="163"/>
    </location>
    <ligand>
        <name>[4Fe-4S] cluster</name>
        <dbReference type="ChEBI" id="CHEBI:49883"/>
        <note>4Fe-4S-S-AdoMet</note>
    </ligand>
</feature>
<dbReference type="SFLD" id="SFLDG01070">
    <property type="entry name" value="PLP-dependent"/>
    <property type="match status" value="1"/>
</dbReference>
<evidence type="ECO:0000256" key="12">
    <source>
        <dbReference type="PIRSR" id="PIRSR603739-50"/>
    </source>
</evidence>
<dbReference type="AlphaFoldDB" id="A0A4S8PSS5"/>
<evidence type="ECO:0000256" key="7">
    <source>
        <dbReference type="ARBA" id="ARBA00022898"/>
    </source>
</evidence>
<feature type="binding site" evidence="11">
    <location>
        <position position="160"/>
    </location>
    <ligand>
        <name>[4Fe-4S] cluster</name>
        <dbReference type="ChEBI" id="CHEBI:49883"/>
        <note>4Fe-4S-S-AdoMet</note>
    </ligand>
</feature>
<evidence type="ECO:0000256" key="3">
    <source>
        <dbReference type="ARBA" id="ARBA00008703"/>
    </source>
</evidence>
<organism evidence="14 15">
    <name type="scientific">Rhizobium rosettiformans W3</name>
    <dbReference type="NCBI Taxonomy" id="538378"/>
    <lineage>
        <taxon>Bacteria</taxon>
        <taxon>Pseudomonadati</taxon>
        <taxon>Pseudomonadota</taxon>
        <taxon>Alphaproteobacteria</taxon>
        <taxon>Hyphomicrobiales</taxon>
        <taxon>Rhizobiaceae</taxon>
        <taxon>Rhizobium/Agrobacterium group</taxon>
        <taxon>Rhizobium</taxon>
    </lineage>
</organism>
<protein>
    <submittedName>
        <fullName evidence="14">Lysine-2,3-aminomutase-like protein</fullName>
    </submittedName>
</protein>
<dbReference type="EMBL" id="STGU01000008">
    <property type="protein sequence ID" value="THV34407.1"/>
    <property type="molecule type" value="Genomic_DNA"/>
</dbReference>
<dbReference type="InterPro" id="IPR013785">
    <property type="entry name" value="Aldolase_TIM"/>
</dbReference>
<dbReference type="InterPro" id="IPR022447">
    <property type="entry name" value="Lys_aminomutase-rel"/>
</dbReference>
<comment type="cofactor">
    <cofactor evidence="1 12">
        <name>pyridoxal 5'-phosphate</name>
        <dbReference type="ChEBI" id="CHEBI:597326"/>
    </cofactor>
</comment>
<dbReference type="GO" id="GO:0051539">
    <property type="term" value="F:4 iron, 4 sulfur cluster binding"/>
    <property type="evidence" value="ECO:0007669"/>
    <property type="project" value="UniProtKB-KW"/>
</dbReference>
<comment type="caution">
    <text evidence="14">The sequence shown here is derived from an EMBL/GenBank/DDBJ whole genome shotgun (WGS) entry which is preliminary data.</text>
</comment>
<dbReference type="NCBIfam" id="TIGR03822">
    <property type="entry name" value="AblA_like_2"/>
    <property type="match status" value="1"/>
</dbReference>
<reference evidence="14 15" key="1">
    <citation type="submission" date="2019-04" db="EMBL/GenBank/DDBJ databases">
        <title>genome sequence of strain W3.</title>
        <authorList>
            <person name="Gao J."/>
            <person name="Sun J."/>
        </authorList>
    </citation>
    <scope>NUCLEOTIDE SEQUENCE [LARGE SCALE GENOMIC DNA]</scope>
    <source>
        <strain evidence="14 15">W3</strain>
    </source>
</reference>
<dbReference type="NCBIfam" id="TIGR00238">
    <property type="entry name" value="KamA family radical SAM protein"/>
    <property type="match status" value="1"/>
</dbReference>
<evidence type="ECO:0000256" key="4">
    <source>
        <dbReference type="ARBA" id="ARBA00022485"/>
    </source>
</evidence>
<dbReference type="PIRSF" id="PIRSF004911">
    <property type="entry name" value="DUF160"/>
    <property type="match status" value="1"/>
</dbReference>
<dbReference type="PROSITE" id="PS51257">
    <property type="entry name" value="PROKAR_LIPOPROTEIN"/>
    <property type="match status" value="1"/>
</dbReference>
<dbReference type="Pfam" id="PF04055">
    <property type="entry name" value="Radical_SAM"/>
    <property type="match status" value="1"/>
</dbReference>
<dbReference type="GO" id="GO:0016853">
    <property type="term" value="F:isomerase activity"/>
    <property type="evidence" value="ECO:0007669"/>
    <property type="project" value="UniProtKB-KW"/>
</dbReference>
<dbReference type="PROSITE" id="PS51918">
    <property type="entry name" value="RADICAL_SAM"/>
    <property type="match status" value="1"/>
</dbReference>
<feature type="binding site" evidence="11">
    <location>
        <position position="156"/>
    </location>
    <ligand>
        <name>[4Fe-4S] cluster</name>
        <dbReference type="ChEBI" id="CHEBI:49883"/>
        <note>4Fe-4S-S-AdoMet</note>
    </ligand>
</feature>
<accession>A0A4S8PSS5</accession>
<evidence type="ECO:0000256" key="5">
    <source>
        <dbReference type="ARBA" id="ARBA00022691"/>
    </source>
</evidence>
<dbReference type="SUPFAM" id="SSF102114">
    <property type="entry name" value="Radical SAM enzymes"/>
    <property type="match status" value="1"/>
</dbReference>
<keyword evidence="4 11" id="KW-0004">4Fe-4S</keyword>
<evidence type="ECO:0000256" key="1">
    <source>
        <dbReference type="ARBA" id="ARBA00001933"/>
    </source>
</evidence>
<keyword evidence="8" id="KW-0408">Iron</keyword>
<dbReference type="InterPro" id="IPR003739">
    <property type="entry name" value="Lys_aminomutase/Glu_NH3_mut"/>
</dbReference>
<keyword evidence="6 11" id="KW-0479">Metal-binding</keyword>
<dbReference type="Proteomes" id="UP000307378">
    <property type="component" value="Unassembled WGS sequence"/>
</dbReference>
<keyword evidence="9 11" id="KW-0411">Iron-sulfur</keyword>
<comment type="cofactor">
    <cofactor evidence="2">
        <name>[4Fe-4S] cluster</name>
        <dbReference type="ChEBI" id="CHEBI:49883"/>
    </cofactor>
</comment>
<evidence type="ECO:0000256" key="11">
    <source>
        <dbReference type="PIRSR" id="PIRSR004911-1"/>
    </source>
</evidence>
<evidence type="ECO:0000256" key="10">
    <source>
        <dbReference type="ARBA" id="ARBA00023235"/>
    </source>
</evidence>
<dbReference type="PANTHER" id="PTHR30538">
    <property type="entry name" value="LYSINE 2,3-AMINOMUTASE-RELATED"/>
    <property type="match status" value="1"/>
</dbReference>
<sequence length="400" mass="44184">MARPILWTKTFWKRSPACRTHPASHLASTVSSCWQPARSGSTRSSGHRSRRPILAEGTLRSVGDLVSEGLVPADEAASLTAVAERYAIALTPTVRALIDTSAPADPIAAQYVPSAAELIEHPDERPDPIGDHPHSPVEGIVHRYPDRVLLKLVHVCPVYCRFCFRREMVGPQGDGNLGAEALQRALDYVRADARIWEVILTGGDPLILSPRRLRDVMQQLATIPHVRIVRIHSRVPAVDPARISIELLEALKAGGKTLYLALHVNHPRELTAEVREACRRLSTAGVQLVSQSVLLRSINDNAETLAELMRSFVEIGVKPYYLHHPDMAPGTGHFRLTIAEGQAIMRDLRSKLSGLCIPHYILDLPGGHGKVEIGTNALREVEPNRYIVLDRHGREHLYEG</sequence>
<evidence type="ECO:0000313" key="14">
    <source>
        <dbReference type="EMBL" id="THV34407.1"/>
    </source>
</evidence>
<name>A0A4S8PSS5_9HYPH</name>
<dbReference type="CDD" id="cd01335">
    <property type="entry name" value="Radical_SAM"/>
    <property type="match status" value="1"/>
</dbReference>
<evidence type="ECO:0000256" key="8">
    <source>
        <dbReference type="ARBA" id="ARBA00023004"/>
    </source>
</evidence>
<dbReference type="InterPro" id="IPR007197">
    <property type="entry name" value="rSAM"/>
</dbReference>
<dbReference type="PANTHER" id="PTHR30538:SF1">
    <property type="entry name" value="L-LYSINE 2,3-AMINOMUTASE"/>
    <property type="match status" value="1"/>
</dbReference>
<evidence type="ECO:0000313" key="15">
    <source>
        <dbReference type="Proteomes" id="UP000307378"/>
    </source>
</evidence>
<evidence type="ECO:0000256" key="6">
    <source>
        <dbReference type="ARBA" id="ARBA00022723"/>
    </source>
</evidence>
<evidence type="ECO:0000256" key="2">
    <source>
        <dbReference type="ARBA" id="ARBA00001966"/>
    </source>
</evidence>
<dbReference type="InterPro" id="IPR058240">
    <property type="entry name" value="rSAM_sf"/>
</dbReference>
<feature type="modified residue" description="N6-(pyridoxal phosphate)lysine" evidence="12">
    <location>
        <position position="370"/>
    </location>
</feature>
<dbReference type="Gene3D" id="3.20.20.70">
    <property type="entry name" value="Aldolase class I"/>
    <property type="match status" value="1"/>
</dbReference>
<proteinExistence type="inferred from homology"/>
<keyword evidence="10" id="KW-0413">Isomerase</keyword>
<dbReference type="SFLD" id="SFLDS00029">
    <property type="entry name" value="Radical_SAM"/>
    <property type="match status" value="1"/>
</dbReference>
<feature type="domain" description="Radical SAM core" evidence="13">
    <location>
        <begin position="142"/>
        <end position="355"/>
    </location>
</feature>
<dbReference type="GO" id="GO:0046872">
    <property type="term" value="F:metal ion binding"/>
    <property type="evidence" value="ECO:0007669"/>
    <property type="project" value="UniProtKB-KW"/>
</dbReference>
<keyword evidence="5" id="KW-0949">S-adenosyl-L-methionine</keyword>
<evidence type="ECO:0000256" key="9">
    <source>
        <dbReference type="ARBA" id="ARBA00023014"/>
    </source>
</evidence>
<evidence type="ECO:0000259" key="13">
    <source>
        <dbReference type="PROSITE" id="PS51918"/>
    </source>
</evidence>
<gene>
    <name evidence="14" type="ORF">FAA86_14995</name>
</gene>
<comment type="similarity">
    <text evidence="3">Belongs to the radical SAM superfamily. KamA family.</text>
</comment>
<keyword evidence="7 12" id="KW-0663">Pyridoxal phosphate</keyword>